<dbReference type="RefSeq" id="WP_189536895.1">
    <property type="nucleotide sequence ID" value="NZ_BMYX01000031.1"/>
</dbReference>
<comment type="caution">
    <text evidence="2">The sequence shown here is derived from an EMBL/GenBank/DDBJ whole genome shotgun (WGS) entry which is preliminary data.</text>
</comment>
<dbReference type="InterPro" id="IPR001173">
    <property type="entry name" value="Glyco_trans_2-like"/>
</dbReference>
<gene>
    <name evidence="2" type="ORF">GCM10011289_35770</name>
</gene>
<dbReference type="Proteomes" id="UP000645257">
    <property type="component" value="Unassembled WGS sequence"/>
</dbReference>
<name>A0A918P7R1_9NEIS</name>
<keyword evidence="3" id="KW-1185">Reference proteome</keyword>
<dbReference type="InterPro" id="IPR029044">
    <property type="entry name" value="Nucleotide-diphossugar_trans"/>
</dbReference>
<reference evidence="2" key="2">
    <citation type="submission" date="2020-09" db="EMBL/GenBank/DDBJ databases">
        <authorList>
            <person name="Sun Q."/>
            <person name="Kim S."/>
        </authorList>
    </citation>
    <scope>NUCLEOTIDE SEQUENCE</scope>
    <source>
        <strain evidence="2">KCTC 32182</strain>
    </source>
</reference>
<dbReference type="Gene3D" id="3.90.550.10">
    <property type="entry name" value="Spore Coat Polysaccharide Biosynthesis Protein SpsA, Chain A"/>
    <property type="match status" value="1"/>
</dbReference>
<dbReference type="EMBL" id="BMYX01000031">
    <property type="protein sequence ID" value="GGY29696.1"/>
    <property type="molecule type" value="Genomic_DNA"/>
</dbReference>
<dbReference type="CDD" id="cd00761">
    <property type="entry name" value="Glyco_tranf_GTA_type"/>
    <property type="match status" value="1"/>
</dbReference>
<feature type="domain" description="Glycosyltransferase 2-like" evidence="1">
    <location>
        <begin position="179"/>
        <end position="337"/>
    </location>
</feature>
<proteinExistence type="predicted"/>
<evidence type="ECO:0000313" key="2">
    <source>
        <dbReference type="EMBL" id="GGY29696.1"/>
    </source>
</evidence>
<organism evidence="2 3">
    <name type="scientific">Paludibacterium paludis</name>
    <dbReference type="NCBI Taxonomy" id="1225769"/>
    <lineage>
        <taxon>Bacteria</taxon>
        <taxon>Pseudomonadati</taxon>
        <taxon>Pseudomonadota</taxon>
        <taxon>Betaproteobacteria</taxon>
        <taxon>Neisseriales</taxon>
        <taxon>Chromobacteriaceae</taxon>
        <taxon>Paludibacterium</taxon>
    </lineage>
</organism>
<reference evidence="2" key="1">
    <citation type="journal article" date="2014" name="Int. J. Syst. Evol. Microbiol.">
        <title>Complete genome sequence of Corynebacterium casei LMG S-19264T (=DSM 44701T), isolated from a smear-ripened cheese.</title>
        <authorList>
            <consortium name="US DOE Joint Genome Institute (JGI-PGF)"/>
            <person name="Walter F."/>
            <person name="Albersmeier A."/>
            <person name="Kalinowski J."/>
            <person name="Ruckert C."/>
        </authorList>
    </citation>
    <scope>NUCLEOTIDE SEQUENCE</scope>
    <source>
        <strain evidence="2">KCTC 32182</strain>
    </source>
</reference>
<accession>A0A918P7R1</accession>
<dbReference type="AlphaFoldDB" id="A0A918P7R1"/>
<evidence type="ECO:0000259" key="1">
    <source>
        <dbReference type="Pfam" id="PF00535"/>
    </source>
</evidence>
<dbReference type="SUPFAM" id="SSF53448">
    <property type="entry name" value="Nucleotide-diphospho-sugar transferases"/>
    <property type="match status" value="1"/>
</dbReference>
<sequence length="384" mass="43571">MIDPLLPEEGFHLDMLLILNTYLDQVGSHPAEANSQLSRALGVDDSPIRERILLAFQLVASLRLPEAARVLKEVGLENPDWIPHVYPVLAMVFKYITSGPSVQELATFGIEPVMAFYRQYPDHPEAQRALIDMLLYFGRLESLSTVLAQADLNRFVAEVGDYQQLRYRLDNYRDRCRLSIVLVTWQRPEHLRHTLERLKAALWCDDVEIVIGVNDDWQATLDVITQFGIDKVRVNDRNGGINFYKEIFPLAEGEYLIEIDDDIEAFPHHFDKDIIEALQSDASLGYVGHWPQRYLLQVSGRQLPGLEPMHLMTPRLGKPFGIGPVSGACAGMRRKDFVRMNGFGRATLSSQSGEEMQIIRKLSLYGMVSGVFFDQGLEVRVVGE</sequence>
<dbReference type="Pfam" id="PF00535">
    <property type="entry name" value="Glycos_transf_2"/>
    <property type="match status" value="1"/>
</dbReference>
<evidence type="ECO:0000313" key="3">
    <source>
        <dbReference type="Proteomes" id="UP000645257"/>
    </source>
</evidence>
<protein>
    <recommendedName>
        <fullName evidence="1">Glycosyltransferase 2-like domain-containing protein</fullName>
    </recommendedName>
</protein>